<evidence type="ECO:0000313" key="8">
    <source>
        <dbReference type="EMBL" id="AFZ21223.1"/>
    </source>
</evidence>
<dbReference type="PATRIC" id="fig|1173027.3.peg.6190"/>
<evidence type="ECO:0000256" key="5">
    <source>
        <dbReference type="ARBA" id="ARBA00023136"/>
    </source>
</evidence>
<dbReference type="KEGG" id="mic:Mic7113_5591"/>
<keyword evidence="5 6" id="KW-0472">Membrane</keyword>
<keyword evidence="4 6" id="KW-1133">Transmembrane helix</keyword>
<dbReference type="GO" id="GO:0009055">
    <property type="term" value="F:electron transfer activity"/>
    <property type="evidence" value="ECO:0007669"/>
    <property type="project" value="InterPro"/>
</dbReference>
<dbReference type="HOGENOM" id="CLU_104593_0_0_3"/>
<evidence type="ECO:0000259" key="7">
    <source>
        <dbReference type="Pfam" id="PF01292"/>
    </source>
</evidence>
<proteinExistence type="predicted"/>
<sequence length="198" mass="22770">MPRSKPYQPSLLRFLHGVNALIALLAIITAFWVYNTFDGRLIKLPLPEINDIIGIHGTFGVAFLLMMPAFALYSFHLGHKRLVQSDSLTKLTQIGKPIWWYSLHRIVNTVMLIAATWALITGRMMKEEWLPIGELDHIWYQLHLAGWVILVVCLIMHLLLSIKVGGLPLIVSMFEFNYRPEDSPATWLQQIRSFFSRS</sequence>
<evidence type="ECO:0000256" key="1">
    <source>
        <dbReference type="ARBA" id="ARBA00004651"/>
    </source>
</evidence>
<dbReference type="Proteomes" id="UP000010471">
    <property type="component" value="Chromosome"/>
</dbReference>
<dbReference type="SUPFAM" id="SSF81342">
    <property type="entry name" value="Transmembrane di-heme cytochromes"/>
    <property type="match status" value="1"/>
</dbReference>
<name>K9WM14_9CYAN</name>
<dbReference type="eggNOG" id="COG1333">
    <property type="taxonomic scope" value="Bacteria"/>
</dbReference>
<keyword evidence="9" id="KW-1185">Reference proteome</keyword>
<keyword evidence="3 6" id="KW-0812">Transmembrane</keyword>
<dbReference type="Pfam" id="PF01292">
    <property type="entry name" value="Ni_hydr_CYTB"/>
    <property type="match status" value="1"/>
</dbReference>
<evidence type="ECO:0000256" key="3">
    <source>
        <dbReference type="ARBA" id="ARBA00022692"/>
    </source>
</evidence>
<feature type="transmembrane region" description="Helical" evidence="6">
    <location>
        <begin position="12"/>
        <end position="33"/>
    </location>
</feature>
<dbReference type="OrthoDB" id="457436at2"/>
<dbReference type="GO" id="GO:0005886">
    <property type="term" value="C:plasma membrane"/>
    <property type="evidence" value="ECO:0007669"/>
    <property type="project" value="UniProtKB-SubCell"/>
</dbReference>
<gene>
    <name evidence="8" type="ORF">Mic7113_5591</name>
</gene>
<evidence type="ECO:0000313" key="9">
    <source>
        <dbReference type="Proteomes" id="UP000010471"/>
    </source>
</evidence>
<dbReference type="InterPro" id="IPR011577">
    <property type="entry name" value="Cyt_b561_bac/Ni-Hgenase"/>
</dbReference>
<dbReference type="InterPro" id="IPR016174">
    <property type="entry name" value="Di-haem_cyt_TM"/>
</dbReference>
<dbReference type="RefSeq" id="WP_015185356.1">
    <property type="nucleotide sequence ID" value="NC_019738.1"/>
</dbReference>
<dbReference type="STRING" id="1173027.Mic7113_5591"/>
<dbReference type="AlphaFoldDB" id="K9WM14"/>
<evidence type="ECO:0000256" key="2">
    <source>
        <dbReference type="ARBA" id="ARBA00022475"/>
    </source>
</evidence>
<protein>
    <submittedName>
        <fullName evidence="8">Prokaryotic cytochrome b561</fullName>
    </submittedName>
</protein>
<accession>K9WM14</accession>
<dbReference type="EMBL" id="CP003630">
    <property type="protein sequence ID" value="AFZ21223.1"/>
    <property type="molecule type" value="Genomic_DNA"/>
</dbReference>
<reference evidence="8 9" key="1">
    <citation type="submission" date="2012-06" db="EMBL/GenBank/DDBJ databases">
        <title>Finished chromosome of genome of Microcoleus sp. PCC 7113.</title>
        <authorList>
            <consortium name="US DOE Joint Genome Institute"/>
            <person name="Gugger M."/>
            <person name="Coursin T."/>
            <person name="Rippka R."/>
            <person name="Tandeau De Marsac N."/>
            <person name="Huntemann M."/>
            <person name="Wei C.-L."/>
            <person name="Han J."/>
            <person name="Detter J.C."/>
            <person name="Han C."/>
            <person name="Tapia R."/>
            <person name="Chen A."/>
            <person name="Kyrpides N."/>
            <person name="Mavromatis K."/>
            <person name="Markowitz V."/>
            <person name="Szeto E."/>
            <person name="Ivanova N."/>
            <person name="Pagani I."/>
            <person name="Pati A."/>
            <person name="Goodwin L."/>
            <person name="Nordberg H.P."/>
            <person name="Cantor M.N."/>
            <person name="Hua S.X."/>
            <person name="Woyke T."/>
            <person name="Kerfeld C.A."/>
        </authorList>
    </citation>
    <scope>NUCLEOTIDE SEQUENCE [LARGE SCALE GENOMIC DNA]</scope>
    <source>
        <strain evidence="8 9">PCC 7113</strain>
    </source>
</reference>
<feature type="transmembrane region" description="Helical" evidence="6">
    <location>
        <begin position="98"/>
        <end position="120"/>
    </location>
</feature>
<dbReference type="GO" id="GO:0022904">
    <property type="term" value="P:respiratory electron transport chain"/>
    <property type="evidence" value="ECO:0007669"/>
    <property type="project" value="InterPro"/>
</dbReference>
<feature type="transmembrane region" description="Helical" evidence="6">
    <location>
        <begin position="53"/>
        <end position="77"/>
    </location>
</feature>
<organism evidence="8 9">
    <name type="scientific">Allocoleopsis franciscana PCC 7113</name>
    <dbReference type="NCBI Taxonomy" id="1173027"/>
    <lineage>
        <taxon>Bacteria</taxon>
        <taxon>Bacillati</taxon>
        <taxon>Cyanobacteriota</taxon>
        <taxon>Cyanophyceae</taxon>
        <taxon>Coleofasciculales</taxon>
        <taxon>Coleofasciculaceae</taxon>
        <taxon>Allocoleopsis</taxon>
        <taxon>Allocoleopsis franciscana</taxon>
    </lineage>
</organism>
<keyword evidence="2" id="KW-1003">Cell membrane</keyword>
<feature type="transmembrane region" description="Helical" evidence="6">
    <location>
        <begin position="140"/>
        <end position="160"/>
    </location>
</feature>
<feature type="domain" description="Cytochrome b561 bacterial/Ni-hydrogenase" evidence="7">
    <location>
        <begin position="8"/>
        <end position="166"/>
    </location>
</feature>
<evidence type="ECO:0000256" key="4">
    <source>
        <dbReference type="ARBA" id="ARBA00022989"/>
    </source>
</evidence>
<evidence type="ECO:0000256" key="6">
    <source>
        <dbReference type="SAM" id="Phobius"/>
    </source>
</evidence>
<comment type="subcellular location">
    <subcellularLocation>
        <location evidence="1">Cell membrane</location>
        <topology evidence="1">Multi-pass membrane protein</topology>
    </subcellularLocation>
</comment>